<evidence type="ECO:0000256" key="1">
    <source>
        <dbReference type="SAM" id="MobiDB-lite"/>
    </source>
</evidence>
<evidence type="ECO:0000313" key="3">
    <source>
        <dbReference type="Proteomes" id="UP000199341"/>
    </source>
</evidence>
<organism evidence="2 3">
    <name type="scientific">Actinacidiphila guanduensis</name>
    <dbReference type="NCBI Taxonomy" id="310781"/>
    <lineage>
        <taxon>Bacteria</taxon>
        <taxon>Bacillati</taxon>
        <taxon>Actinomycetota</taxon>
        <taxon>Actinomycetes</taxon>
        <taxon>Kitasatosporales</taxon>
        <taxon>Streptomycetaceae</taxon>
        <taxon>Actinacidiphila</taxon>
    </lineage>
</organism>
<dbReference type="AlphaFoldDB" id="A0A1H0A0Y5"/>
<dbReference type="Proteomes" id="UP000199341">
    <property type="component" value="Unassembled WGS sequence"/>
</dbReference>
<feature type="region of interest" description="Disordered" evidence="1">
    <location>
        <begin position="1"/>
        <end position="20"/>
    </location>
</feature>
<protein>
    <submittedName>
        <fullName evidence="2">Uncharacterized protein</fullName>
    </submittedName>
</protein>
<keyword evidence="3" id="KW-1185">Reference proteome</keyword>
<proteinExistence type="predicted"/>
<gene>
    <name evidence="2" type="ORF">SAMN05216259_103381</name>
</gene>
<dbReference type="EMBL" id="FNIE01000003">
    <property type="protein sequence ID" value="SDN27442.1"/>
    <property type="molecule type" value="Genomic_DNA"/>
</dbReference>
<name>A0A1H0A0Y5_9ACTN</name>
<dbReference type="STRING" id="310781.SAMN05216259_103381"/>
<reference evidence="2 3" key="1">
    <citation type="submission" date="2016-10" db="EMBL/GenBank/DDBJ databases">
        <authorList>
            <person name="de Groot N.N."/>
        </authorList>
    </citation>
    <scope>NUCLEOTIDE SEQUENCE [LARGE SCALE GENOMIC DNA]</scope>
    <source>
        <strain evidence="2 3">CGMCC 4.2022</strain>
    </source>
</reference>
<evidence type="ECO:0000313" key="2">
    <source>
        <dbReference type="EMBL" id="SDN27442.1"/>
    </source>
</evidence>
<sequence length="63" mass="6831">MAAHKAEHMTERTAGHMREHMPGYMVGRVAGHAKAPRTSIGTGRCCGLGASCAEIRRVELDLR</sequence>
<accession>A0A1H0A0Y5</accession>